<feature type="transmembrane region" description="Helical" evidence="2">
    <location>
        <begin position="20"/>
        <end position="38"/>
    </location>
</feature>
<protein>
    <submittedName>
        <fullName evidence="3">Chain length-determining protein</fullName>
    </submittedName>
</protein>
<evidence type="ECO:0000313" key="4">
    <source>
        <dbReference type="Proteomes" id="UP001143304"/>
    </source>
</evidence>
<sequence>MQEILAQVFSFVWGVWRHRWLALIVSWSVAIAGWAWVWQLPESYVATARVYVDTNSLLKPLLQGLTIQPNTQDRIGLLSRTLLSRPNLEKLMRMTDLDLEVSGPAEQALLISSLKESISLYSGEQKAQSLYTIDVQHPDRETAKRIAQALLTIFIEGSLSGKREDADGSLDYLDEKIQEYEDNLVETEAKVAQFKQQHFDIVGSEGGFYATLNRERTALESALRAQQEEQNRAIALESQIAGEDPLYNPLFIPAKPSFGGRQPTKREQELSKIPTPYDQKVIMLTSTMDDLNLKYTPRHPEVRQARTLLKDLNAERDAYQRKVLAEQRGNTGGNKTGAVEMPGPAIPYSSLTSSPVYLEMRMALSTATGNIASLKARVEAQQERVAELEAQVDSIPGVENELRQMEREIGLMSSAHSTMTSKRALARLGQDVEEKASSVTFRVIDPPFVPLMPSEPDKLLLNALVLGGSIVVGVGVGLLVSLIAPVIIDPHTLVAITGLPVLGSVRLNLQNDKKRRERLEIVAFYCLTAFLPVVFLVMAAGQSTLFV</sequence>
<accession>A0ABT3T235</accession>
<dbReference type="EMBL" id="SHNO01000001">
    <property type="protein sequence ID" value="MCX2975901.1"/>
    <property type="molecule type" value="Genomic_DNA"/>
</dbReference>
<evidence type="ECO:0000313" key="3">
    <source>
        <dbReference type="EMBL" id="MCX2975901.1"/>
    </source>
</evidence>
<feature type="transmembrane region" description="Helical" evidence="2">
    <location>
        <begin position="521"/>
        <end position="541"/>
    </location>
</feature>
<keyword evidence="2" id="KW-0472">Membrane</keyword>
<proteinExistence type="predicted"/>
<organism evidence="3 4">
    <name type="scientific">Candidatus Marimicrobium litorale</name>
    <dbReference type="NCBI Taxonomy" id="2518991"/>
    <lineage>
        <taxon>Bacteria</taxon>
        <taxon>Pseudomonadati</taxon>
        <taxon>Pseudomonadota</taxon>
        <taxon>Gammaproteobacteria</taxon>
        <taxon>Cellvibrionales</taxon>
        <taxon>Halieaceae</taxon>
        <taxon>Marimicrobium</taxon>
    </lineage>
</organism>
<name>A0ABT3T235_9GAMM</name>
<dbReference type="RefSeq" id="WP_279247659.1">
    <property type="nucleotide sequence ID" value="NZ_SHNO01000001.1"/>
</dbReference>
<evidence type="ECO:0000256" key="2">
    <source>
        <dbReference type="SAM" id="Phobius"/>
    </source>
</evidence>
<gene>
    <name evidence="3" type="ORF">EYC82_00850</name>
</gene>
<evidence type="ECO:0000256" key="1">
    <source>
        <dbReference type="SAM" id="Coils"/>
    </source>
</evidence>
<keyword evidence="2" id="KW-0812">Transmembrane</keyword>
<feature type="coiled-coil region" evidence="1">
    <location>
        <begin position="163"/>
        <end position="239"/>
    </location>
</feature>
<feature type="coiled-coil region" evidence="1">
    <location>
        <begin position="302"/>
        <end position="329"/>
    </location>
</feature>
<dbReference type="InterPro" id="IPR050445">
    <property type="entry name" value="Bact_polysacc_biosynth/exp"/>
</dbReference>
<keyword evidence="2" id="KW-1133">Transmembrane helix</keyword>
<dbReference type="PANTHER" id="PTHR32309:SF13">
    <property type="entry name" value="FERRIC ENTEROBACTIN TRANSPORT PROTEIN FEPE"/>
    <property type="match status" value="1"/>
</dbReference>
<dbReference type="PANTHER" id="PTHR32309">
    <property type="entry name" value="TYROSINE-PROTEIN KINASE"/>
    <property type="match status" value="1"/>
</dbReference>
<feature type="coiled-coil region" evidence="1">
    <location>
        <begin position="364"/>
        <end position="408"/>
    </location>
</feature>
<dbReference type="NCBIfam" id="TIGR03007">
    <property type="entry name" value="pepcterm_ChnLen"/>
    <property type="match status" value="1"/>
</dbReference>
<comment type="caution">
    <text evidence="3">The sequence shown here is derived from an EMBL/GenBank/DDBJ whole genome shotgun (WGS) entry which is preliminary data.</text>
</comment>
<keyword evidence="1" id="KW-0175">Coiled coil</keyword>
<reference evidence="3" key="1">
    <citation type="submission" date="2019-02" db="EMBL/GenBank/DDBJ databases">
        <authorList>
            <person name="Li S.-H."/>
        </authorList>
    </citation>
    <scope>NUCLEOTIDE SEQUENCE</scope>
    <source>
        <strain evidence="3">IMCC11814</strain>
    </source>
</reference>
<feature type="transmembrane region" description="Helical" evidence="2">
    <location>
        <begin position="459"/>
        <end position="484"/>
    </location>
</feature>
<dbReference type="Proteomes" id="UP001143304">
    <property type="component" value="Unassembled WGS sequence"/>
</dbReference>
<keyword evidence="4" id="KW-1185">Reference proteome</keyword>
<dbReference type="InterPro" id="IPR014345">
    <property type="entry name" value="XrtA_polysacc_chain"/>
</dbReference>